<comment type="caution">
    <text evidence="2">The sequence shown here is derived from an EMBL/GenBank/DDBJ whole genome shotgun (WGS) entry which is preliminary data.</text>
</comment>
<dbReference type="EMBL" id="BAAADV010000002">
    <property type="protein sequence ID" value="GAA0670494.1"/>
    <property type="molecule type" value="Genomic_DNA"/>
</dbReference>
<name>A0AAV3T927_9EURY</name>
<feature type="transmembrane region" description="Helical" evidence="1">
    <location>
        <begin position="37"/>
        <end position="58"/>
    </location>
</feature>
<evidence type="ECO:0000256" key="1">
    <source>
        <dbReference type="SAM" id="Phobius"/>
    </source>
</evidence>
<keyword evidence="1" id="KW-0472">Membrane</keyword>
<evidence type="ECO:0000313" key="2">
    <source>
        <dbReference type="EMBL" id="GAA0670494.1"/>
    </source>
</evidence>
<keyword evidence="1" id="KW-0812">Transmembrane</keyword>
<feature type="transmembrane region" description="Helical" evidence="1">
    <location>
        <begin position="70"/>
        <end position="87"/>
    </location>
</feature>
<evidence type="ECO:0000313" key="3">
    <source>
        <dbReference type="Proteomes" id="UP001500420"/>
    </source>
</evidence>
<dbReference type="Proteomes" id="UP001500420">
    <property type="component" value="Unassembled WGS sequence"/>
</dbReference>
<dbReference type="AlphaFoldDB" id="A0AAV3T927"/>
<feature type="transmembrane region" description="Helical" evidence="1">
    <location>
        <begin position="99"/>
        <end position="120"/>
    </location>
</feature>
<accession>A0AAV3T927</accession>
<organism evidence="2 3">
    <name type="scientific">Natronoarchaeum mannanilyticum</name>
    <dbReference type="NCBI Taxonomy" id="926360"/>
    <lineage>
        <taxon>Archaea</taxon>
        <taxon>Methanobacteriati</taxon>
        <taxon>Methanobacteriota</taxon>
        <taxon>Stenosarchaea group</taxon>
        <taxon>Halobacteria</taxon>
        <taxon>Halobacteriales</taxon>
        <taxon>Natronoarchaeaceae</taxon>
    </lineage>
</organism>
<gene>
    <name evidence="2" type="ORF">GCM10009020_15880</name>
</gene>
<protein>
    <submittedName>
        <fullName evidence="2">Uncharacterized protein</fullName>
    </submittedName>
</protein>
<keyword evidence="1" id="KW-1133">Transmembrane helix</keyword>
<keyword evidence="3" id="KW-1185">Reference proteome</keyword>
<sequence length="136" mass="14585">MTLAVVGAWRPWVRKIPVRTADGSLVSTSELVQGLRAGIHGLDMFVVFGALVAVLGTLIARRYDVSPAPFLVAASVLILWAASTMLAEYRSVERYEPELGVYLTLAGGLVLLVLGVARGVKVAVRRRRGERTGPAT</sequence>
<proteinExistence type="predicted"/>
<reference evidence="2 3" key="1">
    <citation type="journal article" date="2019" name="Int. J. Syst. Evol. Microbiol.">
        <title>The Global Catalogue of Microorganisms (GCM) 10K type strain sequencing project: providing services to taxonomists for standard genome sequencing and annotation.</title>
        <authorList>
            <consortium name="The Broad Institute Genomics Platform"/>
            <consortium name="The Broad Institute Genome Sequencing Center for Infectious Disease"/>
            <person name="Wu L."/>
            <person name="Ma J."/>
        </authorList>
    </citation>
    <scope>NUCLEOTIDE SEQUENCE [LARGE SCALE GENOMIC DNA]</scope>
    <source>
        <strain evidence="2 3">JCM 16328</strain>
    </source>
</reference>